<dbReference type="SUPFAM" id="SSF53383">
    <property type="entry name" value="PLP-dependent transferases"/>
    <property type="match status" value="1"/>
</dbReference>
<keyword evidence="2" id="KW-0808">Transferase</keyword>
<evidence type="ECO:0000256" key="2">
    <source>
        <dbReference type="ARBA" id="ARBA00022679"/>
    </source>
</evidence>
<dbReference type="InterPro" id="IPR015421">
    <property type="entry name" value="PyrdxlP-dep_Trfase_major"/>
</dbReference>
<organism evidence="3 4">
    <name type="scientific">Archangium gephyra</name>
    <dbReference type="NCBI Taxonomy" id="48"/>
    <lineage>
        <taxon>Bacteria</taxon>
        <taxon>Pseudomonadati</taxon>
        <taxon>Myxococcota</taxon>
        <taxon>Myxococcia</taxon>
        <taxon>Myxococcales</taxon>
        <taxon>Cystobacterineae</taxon>
        <taxon>Archangiaceae</taxon>
        <taxon>Archangium</taxon>
    </lineage>
</organism>
<dbReference type="GO" id="GO:0016740">
    <property type="term" value="F:transferase activity"/>
    <property type="evidence" value="ECO:0007669"/>
    <property type="project" value="UniProtKB-KW"/>
</dbReference>
<dbReference type="PANTHER" id="PTHR13693:SF3">
    <property type="entry name" value="LD36009P"/>
    <property type="match status" value="1"/>
</dbReference>
<dbReference type="EMBL" id="QFQP01000002">
    <property type="protein sequence ID" value="PZR17354.1"/>
    <property type="molecule type" value="Genomic_DNA"/>
</dbReference>
<comment type="cofactor">
    <cofactor evidence="1">
        <name>pyridoxal 5'-phosphate</name>
        <dbReference type="ChEBI" id="CHEBI:597326"/>
    </cofactor>
</comment>
<dbReference type="InterPro" id="IPR015424">
    <property type="entry name" value="PyrdxlP-dep_Trfase"/>
</dbReference>
<dbReference type="Proteomes" id="UP000249061">
    <property type="component" value="Unassembled WGS sequence"/>
</dbReference>
<proteinExistence type="predicted"/>
<dbReference type="InterPro" id="IPR050087">
    <property type="entry name" value="AON_synthase_class-II"/>
</dbReference>
<dbReference type="Gene3D" id="3.90.1150.10">
    <property type="entry name" value="Aspartate Aminotransferase, domain 1"/>
    <property type="match status" value="1"/>
</dbReference>
<dbReference type="PANTHER" id="PTHR13693">
    <property type="entry name" value="CLASS II AMINOTRANSFERASE/8-AMINO-7-OXONONANOATE SYNTHASE"/>
    <property type="match status" value="1"/>
</dbReference>
<name>A0A2W5VNK6_9BACT</name>
<evidence type="ECO:0000256" key="1">
    <source>
        <dbReference type="ARBA" id="ARBA00001933"/>
    </source>
</evidence>
<reference evidence="3 4" key="1">
    <citation type="submission" date="2017-08" db="EMBL/GenBank/DDBJ databases">
        <title>Infants hospitalized years apart are colonized by the same room-sourced microbial strains.</title>
        <authorList>
            <person name="Brooks B."/>
            <person name="Olm M.R."/>
            <person name="Firek B.A."/>
            <person name="Baker R."/>
            <person name="Thomas B.C."/>
            <person name="Morowitz M.J."/>
            <person name="Banfield J.F."/>
        </authorList>
    </citation>
    <scope>NUCLEOTIDE SEQUENCE [LARGE SCALE GENOMIC DNA]</scope>
    <source>
        <strain evidence="3">S2_003_000_R2_14</strain>
    </source>
</reference>
<evidence type="ECO:0008006" key="5">
    <source>
        <dbReference type="Google" id="ProtNLM"/>
    </source>
</evidence>
<gene>
    <name evidence="3" type="ORF">DI536_03250</name>
</gene>
<accession>A0A2W5VNK6</accession>
<dbReference type="Gene3D" id="3.40.640.10">
    <property type="entry name" value="Type I PLP-dependent aspartate aminotransferase-like (Major domain)"/>
    <property type="match status" value="1"/>
</dbReference>
<dbReference type="InterPro" id="IPR015422">
    <property type="entry name" value="PyrdxlP-dep_Trfase_small"/>
</dbReference>
<dbReference type="AlphaFoldDB" id="A0A2W5VNK6"/>
<comment type="caution">
    <text evidence="3">The sequence shown here is derived from an EMBL/GenBank/DDBJ whole genome shotgun (WGS) entry which is preliminary data.</text>
</comment>
<protein>
    <recommendedName>
        <fullName evidence="5">Aminotransferase class III-fold pyridoxal phosphate-dependent enzyme</fullName>
    </recommendedName>
</protein>
<evidence type="ECO:0000313" key="3">
    <source>
        <dbReference type="EMBL" id="PZR17354.1"/>
    </source>
</evidence>
<sequence length="446" mass="47344">MPAELTRNLQGRLLVNCRVEAVPTAAEVESGGARLLNVAGDDLLGLGSDTRVRTAAVTAIKEHGLSQLGGGKVQAALEARAANLLGAEAALVIDHESALLDLLPTWRLLTCARSRRTLADAPQVASPEEADQALATPGVLGMVLEALHPLEGDLTVVPRYAEVCQRHHAHLILIDDALGVLGPNGGGAAEHLSLQEQTTLRLVPLGGAIPGAGALVLGSEQLVETFRGVRPAPPTASLAATAKALDISVAEPARRARLFDVTQKLLAGLRARGFDTGPCVTPWVPAWIGDEALCLKWMSSLAELGVACRGWLAGPRSRLLLTPTATLTDSQLNQLLDVFDRLSRKLTLPVAASTVREVPTLARPGSYAMGSTAALHWTTVEPRERRPLEVSTPAEPVQSPEAENLSLADRVYDAVETVTWRATSVYGAQLRRSADALRALLDKRRR</sequence>
<evidence type="ECO:0000313" key="4">
    <source>
        <dbReference type="Proteomes" id="UP000249061"/>
    </source>
</evidence>